<dbReference type="InterPro" id="IPR050194">
    <property type="entry name" value="Glycosyltransferase_grp1"/>
</dbReference>
<organism evidence="2 3">
    <name type="scientific">Pseudomonas reidholzensis</name>
    <dbReference type="NCBI Taxonomy" id="1785162"/>
    <lineage>
        <taxon>Bacteria</taxon>
        <taxon>Pseudomonadati</taxon>
        <taxon>Pseudomonadota</taxon>
        <taxon>Gammaproteobacteria</taxon>
        <taxon>Pseudomonadales</taxon>
        <taxon>Pseudomonadaceae</taxon>
        <taxon>Pseudomonas</taxon>
    </lineage>
</organism>
<reference evidence="3" key="1">
    <citation type="submission" date="2018-08" db="EMBL/GenBank/DDBJ databases">
        <authorList>
            <person name="Blom J."/>
        </authorList>
    </citation>
    <scope>NUCLEOTIDE SEQUENCE [LARGE SCALE GENOMIC DNA]</scope>
    <source>
        <strain evidence="3">CCOS 865</strain>
    </source>
</reference>
<dbReference type="AlphaFoldDB" id="A0A383RSV6"/>
<dbReference type="EMBL" id="UNOZ01000013">
    <property type="protein sequence ID" value="SYX89448.1"/>
    <property type="molecule type" value="Genomic_DNA"/>
</dbReference>
<dbReference type="Proteomes" id="UP000263595">
    <property type="component" value="Unassembled WGS sequence"/>
</dbReference>
<dbReference type="PANTHER" id="PTHR45947:SF3">
    <property type="entry name" value="SULFOQUINOVOSYL TRANSFERASE SQD2"/>
    <property type="match status" value="1"/>
</dbReference>
<feature type="domain" description="Glycosyltransferase subfamily 4-like N-terminal" evidence="1">
    <location>
        <begin position="16"/>
        <end position="124"/>
    </location>
</feature>
<dbReference type="Pfam" id="PF13579">
    <property type="entry name" value="Glyco_trans_4_4"/>
    <property type="match status" value="1"/>
</dbReference>
<dbReference type="Pfam" id="PF13692">
    <property type="entry name" value="Glyco_trans_1_4"/>
    <property type="match status" value="1"/>
</dbReference>
<keyword evidence="2" id="KW-0808">Transferase</keyword>
<gene>
    <name evidence="2" type="primary">wbpJ</name>
    <name evidence="2" type="ORF">CCOS865_01701</name>
</gene>
<name>A0A383RSV6_9PSED</name>
<accession>A0A383RSV6</accession>
<protein>
    <submittedName>
        <fullName evidence="2">Putative glycosyl transferase WbpJ</fullName>
    </submittedName>
</protein>
<dbReference type="PANTHER" id="PTHR45947">
    <property type="entry name" value="SULFOQUINOVOSYL TRANSFERASE SQD2"/>
    <property type="match status" value="1"/>
</dbReference>
<keyword evidence="3" id="KW-1185">Reference proteome</keyword>
<sequence length="338" mass="37075">MGRVLSMLVFAALLLPFCMIQAVRRGRPDIIIYSSPHPFGVLSCWLAARLLRAKFVFEVRDLWPLSLIELAGLSETNLLVRATGLIERFAYARADKVISLLPYAEPHMRGKGLSAGKFLWVPNGVVASDAGTRADTHDSPFIRHVRDLRQQGVFVVIYAGAHGKPNSLDGLVRSATILKQRNANVRIILVGKGESKAHLSSLAAREASGIVEFFAQQPKEDVMAALAFASAGYISLKSEPLFRFGVSPNKLWDYMRGGMPIIFACTVNNNPVDEYDCGLSVDPDSPDEIASAIIQLMRLTEQQRKAMGLKGREAVLEHYTYETLAPKLLQGLGSGRPA</sequence>
<proteinExistence type="predicted"/>
<evidence type="ECO:0000313" key="3">
    <source>
        <dbReference type="Proteomes" id="UP000263595"/>
    </source>
</evidence>
<dbReference type="InterPro" id="IPR028098">
    <property type="entry name" value="Glyco_trans_4-like_N"/>
</dbReference>
<dbReference type="CDD" id="cd03794">
    <property type="entry name" value="GT4_WbuB-like"/>
    <property type="match status" value="1"/>
</dbReference>
<dbReference type="Gene3D" id="3.40.50.2000">
    <property type="entry name" value="Glycogen Phosphorylase B"/>
    <property type="match status" value="2"/>
</dbReference>
<evidence type="ECO:0000259" key="1">
    <source>
        <dbReference type="Pfam" id="PF13579"/>
    </source>
</evidence>
<evidence type="ECO:0000313" key="2">
    <source>
        <dbReference type="EMBL" id="SYX89448.1"/>
    </source>
</evidence>
<dbReference type="SUPFAM" id="SSF53756">
    <property type="entry name" value="UDP-Glycosyltransferase/glycogen phosphorylase"/>
    <property type="match status" value="1"/>
</dbReference>
<dbReference type="GO" id="GO:0016758">
    <property type="term" value="F:hexosyltransferase activity"/>
    <property type="evidence" value="ECO:0007669"/>
    <property type="project" value="TreeGrafter"/>
</dbReference>